<dbReference type="GO" id="GO:0003779">
    <property type="term" value="F:actin binding"/>
    <property type="evidence" value="ECO:0007669"/>
    <property type="project" value="InterPro"/>
</dbReference>
<feature type="domain" description="NAB" evidence="4">
    <location>
        <begin position="10"/>
        <end position="96"/>
    </location>
</feature>
<evidence type="ECO:0000256" key="3">
    <source>
        <dbReference type="SAM" id="MobiDB-lite"/>
    </source>
</evidence>
<gene>
    <name evidence="5" type="ORF">HYC85_024807</name>
</gene>
<dbReference type="PROSITE" id="PS51774">
    <property type="entry name" value="NAB"/>
    <property type="match status" value="1"/>
</dbReference>
<dbReference type="Pfam" id="PF07765">
    <property type="entry name" value="KIP1"/>
    <property type="match status" value="1"/>
</dbReference>
<feature type="compositionally biased region" description="Low complexity" evidence="3">
    <location>
        <begin position="121"/>
        <end position="131"/>
    </location>
</feature>
<accession>A0A7J7GBJ6</accession>
<sequence>MVEAKTKALSHWWWFDCHNKVNDATPRRSPWLQSTLAELDEKTKAMLRIIEEDAESFAQRAEMYYTKRPELIGMVEDLYRANRSLAERYDQVKSDTLFRLISPWESPLSLKNRQKSIASVDKSYDSYSESYDPMESGESEVDDPEHEEEEETDEEEEEVSSEAVSDEVMKLREEIEKLKEENKIQKEQLVEKDEEKREVIRQLSVAMDLLKEENVKLRKFCIAKESPKKWSPAEFHKLKDKPRGGATEEGGGEDPNGEMAMLGPGASVTAVSSGFGGLRFEGMVGSEDSDGEGTPGEEGKRGVMSGDKVGGEEEERGGFGRVDGEAEMGEDGSKASDEENEQTIMRTTMTNTDCRVIEAIIK</sequence>
<dbReference type="AlphaFoldDB" id="A0A7J7GBJ6"/>
<evidence type="ECO:0000259" key="4">
    <source>
        <dbReference type="PROSITE" id="PS51774"/>
    </source>
</evidence>
<comment type="caution">
    <text evidence="5">The sequence shown here is derived from an EMBL/GenBank/DDBJ whole genome shotgun (WGS) entry which is preliminary data.</text>
</comment>
<keyword evidence="1" id="KW-0175">Coiled coil</keyword>
<feature type="region of interest" description="Disordered" evidence="3">
    <location>
        <begin position="233"/>
        <end position="349"/>
    </location>
</feature>
<dbReference type="Proteomes" id="UP000593564">
    <property type="component" value="Unassembled WGS sequence"/>
</dbReference>
<dbReference type="PANTHER" id="PTHR32258">
    <property type="entry name" value="PROTEIN NETWORKED 4A"/>
    <property type="match status" value="1"/>
</dbReference>
<evidence type="ECO:0000313" key="6">
    <source>
        <dbReference type="Proteomes" id="UP000593564"/>
    </source>
</evidence>
<proteinExistence type="inferred from homology"/>
<feature type="compositionally biased region" description="Basic and acidic residues" evidence="3">
    <location>
        <begin position="234"/>
        <end position="243"/>
    </location>
</feature>
<feature type="compositionally biased region" description="Acidic residues" evidence="3">
    <location>
        <begin position="135"/>
        <end position="160"/>
    </location>
</feature>
<protein>
    <recommendedName>
        <fullName evidence="4">NAB domain-containing protein</fullName>
    </recommendedName>
</protein>
<dbReference type="SMR" id="A0A7J7GBJ6"/>
<dbReference type="InterPro" id="IPR051861">
    <property type="entry name" value="NET_actin-binding_domain"/>
</dbReference>
<evidence type="ECO:0000313" key="5">
    <source>
        <dbReference type="EMBL" id="KAF5937301.1"/>
    </source>
</evidence>
<evidence type="ECO:0000256" key="1">
    <source>
        <dbReference type="ARBA" id="ARBA00023054"/>
    </source>
</evidence>
<reference evidence="6" key="1">
    <citation type="journal article" date="2020" name="Nat. Commun.">
        <title>Genome assembly of wild tea tree DASZ reveals pedigree and selection history of tea varieties.</title>
        <authorList>
            <person name="Zhang W."/>
            <person name="Zhang Y."/>
            <person name="Qiu H."/>
            <person name="Guo Y."/>
            <person name="Wan H."/>
            <person name="Zhang X."/>
            <person name="Scossa F."/>
            <person name="Alseekh S."/>
            <person name="Zhang Q."/>
            <person name="Wang P."/>
            <person name="Xu L."/>
            <person name="Schmidt M.H."/>
            <person name="Jia X."/>
            <person name="Li D."/>
            <person name="Zhu A."/>
            <person name="Guo F."/>
            <person name="Chen W."/>
            <person name="Ni D."/>
            <person name="Usadel B."/>
            <person name="Fernie A.R."/>
            <person name="Wen W."/>
        </authorList>
    </citation>
    <scope>NUCLEOTIDE SEQUENCE [LARGE SCALE GENOMIC DNA]</scope>
    <source>
        <strain evidence="6">cv. G240</strain>
    </source>
</reference>
<dbReference type="PANTHER" id="PTHR32258:SF28">
    <property type="entry name" value="PROTEIN NETWORKED 3A-RELATED"/>
    <property type="match status" value="1"/>
</dbReference>
<comment type="similarity">
    <text evidence="2">Belongs to the NET family.</text>
</comment>
<organism evidence="5 6">
    <name type="scientific">Camellia sinensis</name>
    <name type="common">Tea plant</name>
    <name type="synonym">Thea sinensis</name>
    <dbReference type="NCBI Taxonomy" id="4442"/>
    <lineage>
        <taxon>Eukaryota</taxon>
        <taxon>Viridiplantae</taxon>
        <taxon>Streptophyta</taxon>
        <taxon>Embryophyta</taxon>
        <taxon>Tracheophyta</taxon>
        <taxon>Spermatophyta</taxon>
        <taxon>Magnoliopsida</taxon>
        <taxon>eudicotyledons</taxon>
        <taxon>Gunneridae</taxon>
        <taxon>Pentapetalae</taxon>
        <taxon>asterids</taxon>
        <taxon>Ericales</taxon>
        <taxon>Theaceae</taxon>
        <taxon>Camellia</taxon>
    </lineage>
</organism>
<dbReference type="EMBL" id="JACBKZ010000012">
    <property type="protein sequence ID" value="KAF5937301.1"/>
    <property type="molecule type" value="Genomic_DNA"/>
</dbReference>
<reference evidence="5 6" key="2">
    <citation type="submission" date="2020-07" db="EMBL/GenBank/DDBJ databases">
        <title>Genome assembly of wild tea tree DASZ reveals pedigree and selection history of tea varieties.</title>
        <authorList>
            <person name="Zhang W."/>
        </authorList>
    </citation>
    <scope>NUCLEOTIDE SEQUENCE [LARGE SCALE GENOMIC DNA]</scope>
    <source>
        <strain evidence="6">cv. G240</strain>
        <tissue evidence="5">Leaf</tissue>
    </source>
</reference>
<dbReference type="InterPro" id="IPR011684">
    <property type="entry name" value="NAB"/>
</dbReference>
<evidence type="ECO:0000256" key="2">
    <source>
        <dbReference type="ARBA" id="ARBA00038006"/>
    </source>
</evidence>
<feature type="region of interest" description="Disordered" evidence="3">
    <location>
        <begin position="121"/>
        <end position="167"/>
    </location>
</feature>
<keyword evidence="6" id="KW-1185">Reference proteome</keyword>
<name>A0A7J7GBJ6_CAMSI</name>